<evidence type="ECO:0000256" key="2">
    <source>
        <dbReference type="ARBA" id="ARBA00023015"/>
    </source>
</evidence>
<dbReference type="SUPFAM" id="SSF55804">
    <property type="entry name" value="Phoshotransferase/anion transport protein"/>
    <property type="match status" value="1"/>
</dbReference>
<dbReference type="Pfam" id="PF00874">
    <property type="entry name" value="PRD"/>
    <property type="match status" value="1"/>
</dbReference>
<keyword evidence="2" id="KW-0805">Transcription regulation</keyword>
<reference evidence="6 7" key="1">
    <citation type="submission" date="2020-06" db="EMBL/GenBank/DDBJ databases">
        <title>Lactobacillus rhamnosus QC,genome.</title>
        <authorList>
            <person name="Yi H."/>
            <person name="Jin M."/>
        </authorList>
    </citation>
    <scope>NUCLEOTIDE SEQUENCE [LARGE SCALE GENOMIC DNA]</scope>
    <source>
        <strain evidence="6 7">QC</strain>
    </source>
</reference>
<feature type="domain" description="PRD" evidence="5">
    <location>
        <begin position="294"/>
        <end position="401"/>
    </location>
</feature>
<evidence type="ECO:0000313" key="6">
    <source>
        <dbReference type="EMBL" id="NVO89583.1"/>
    </source>
</evidence>
<protein>
    <submittedName>
        <fullName evidence="6">PTS sugar transporter subunit IIA</fullName>
    </submittedName>
</protein>
<dbReference type="PROSITE" id="PS51094">
    <property type="entry name" value="PTS_EIIA_TYPE_2"/>
    <property type="match status" value="1"/>
</dbReference>
<dbReference type="PANTHER" id="PTHR30185">
    <property type="entry name" value="CRYPTIC BETA-GLUCOSIDE BGL OPERON ANTITERMINATOR"/>
    <property type="match status" value="1"/>
</dbReference>
<sequence length="643" mass="72684">MNKRQADLFNYLCDKKDYVPAKVLAQQYNVSSKTIYKDLAVLAGAITGSGVQIRKKPRVGIKVNGHDQAKVKAMATLKEMQQEQPGVIGISPAQRRAAIVKAIILQNKQQTLKELSDHWLVSKASILNDITAINDTIAIDNSGIESTGYDLQFNGNEEQRQTAMTTFVVTGADEKRLSSRQYLEQFFEPNVVKVLSNYFAENQTEWFENVPAYYRFALQIITLVQTTRAALGYHVQIRNTQAPDDDYLSGDSTSVAAHLFKTVSQLLNITFTKGDLDWLARNLSAYRIGPISNGINPEWQATVQELISRMESLQEIKLPGRKLLQRQLMFHLPAMVLRLQKGLIVRNPLLGDIKAQYPELFGMTWYTMSFLEDRFHIELNDDEVSFVTIYFHIAINQVVTSRSVLIVFNQHGQLRDYVKSQIRMLLPQNTKYLTTSLGNFHRIDLTGIGLIIGVNLKSLMTSVPFVGISPLFDSNDQTKLMQAYANALIKPQSSQETIHFPVLRQHVDAHLIFWKDKMADKQAALDFLVSQLEATGKVEPEFRSSIFRRERLGSTELDSGTALPHAVPTSVRSLGVAFLILQKPVHWNSVPVSIVVLACVPEAQVKIYRDLVMDIYRLVQTKQMVQMIVGLHSTDQFLELINQ</sequence>
<dbReference type="Pfam" id="PF00359">
    <property type="entry name" value="PTS_EIIA_2"/>
    <property type="match status" value="1"/>
</dbReference>
<evidence type="ECO:0000256" key="3">
    <source>
        <dbReference type="ARBA" id="ARBA00023163"/>
    </source>
</evidence>
<dbReference type="RefSeq" id="WP_176818745.1">
    <property type="nucleotide sequence ID" value="NZ_JABXWP010000033.1"/>
</dbReference>
<dbReference type="AlphaFoldDB" id="A0A7Y7QIF8"/>
<dbReference type="InterPro" id="IPR011608">
    <property type="entry name" value="PRD"/>
</dbReference>
<keyword evidence="3" id="KW-0804">Transcription</keyword>
<accession>A0A7Y7QIF8</accession>
<dbReference type="InterPro" id="IPR050661">
    <property type="entry name" value="BglG_antiterminators"/>
</dbReference>
<dbReference type="Proteomes" id="UP000542889">
    <property type="component" value="Unassembled WGS sequence"/>
</dbReference>
<dbReference type="Gene3D" id="1.10.10.10">
    <property type="entry name" value="Winged helix-like DNA-binding domain superfamily/Winged helix DNA-binding domain"/>
    <property type="match status" value="1"/>
</dbReference>
<dbReference type="InterPro" id="IPR036388">
    <property type="entry name" value="WH-like_DNA-bd_sf"/>
</dbReference>
<dbReference type="PROSITE" id="PS51372">
    <property type="entry name" value="PRD_2"/>
    <property type="match status" value="1"/>
</dbReference>
<dbReference type="InterPro" id="IPR013196">
    <property type="entry name" value="HTH_11"/>
</dbReference>
<proteinExistence type="predicted"/>
<dbReference type="CDD" id="cd00211">
    <property type="entry name" value="PTS_IIA_fru"/>
    <property type="match status" value="1"/>
</dbReference>
<evidence type="ECO:0000256" key="1">
    <source>
        <dbReference type="ARBA" id="ARBA00022737"/>
    </source>
</evidence>
<evidence type="ECO:0000313" key="7">
    <source>
        <dbReference type="Proteomes" id="UP000542889"/>
    </source>
</evidence>
<organism evidence="6 7">
    <name type="scientific">Lacticaseibacillus rhamnosus</name>
    <name type="common">Lactobacillus rhamnosus</name>
    <dbReference type="NCBI Taxonomy" id="47715"/>
    <lineage>
        <taxon>Bacteria</taxon>
        <taxon>Bacillati</taxon>
        <taxon>Bacillota</taxon>
        <taxon>Bacilli</taxon>
        <taxon>Lactobacillales</taxon>
        <taxon>Lactobacillaceae</taxon>
        <taxon>Lacticaseibacillus</taxon>
    </lineage>
</organism>
<dbReference type="InterPro" id="IPR036634">
    <property type="entry name" value="PRD_sf"/>
</dbReference>
<evidence type="ECO:0000259" key="5">
    <source>
        <dbReference type="PROSITE" id="PS51372"/>
    </source>
</evidence>
<dbReference type="GO" id="GO:0006355">
    <property type="term" value="P:regulation of DNA-templated transcription"/>
    <property type="evidence" value="ECO:0007669"/>
    <property type="project" value="InterPro"/>
</dbReference>
<dbReference type="Gene3D" id="3.40.930.10">
    <property type="entry name" value="Mannitol-specific EII, Chain A"/>
    <property type="match status" value="1"/>
</dbReference>
<dbReference type="Gene3D" id="1.10.1790.10">
    <property type="entry name" value="PRD domain"/>
    <property type="match status" value="1"/>
</dbReference>
<dbReference type="Pfam" id="PF08279">
    <property type="entry name" value="HTH_11"/>
    <property type="match status" value="1"/>
</dbReference>
<dbReference type="EMBL" id="JABXWP010000033">
    <property type="protein sequence ID" value="NVO89583.1"/>
    <property type="molecule type" value="Genomic_DNA"/>
</dbReference>
<dbReference type="SUPFAM" id="SSF63520">
    <property type="entry name" value="PTS-regulatory domain, PRD"/>
    <property type="match status" value="1"/>
</dbReference>
<keyword evidence="1" id="KW-0677">Repeat</keyword>
<feature type="domain" description="PTS EIIA type-2" evidence="4">
    <location>
        <begin position="505"/>
        <end position="643"/>
    </location>
</feature>
<gene>
    <name evidence="6" type="ORF">HWN39_14005</name>
</gene>
<keyword evidence="6" id="KW-0762">Sugar transport</keyword>
<evidence type="ECO:0000259" key="4">
    <source>
        <dbReference type="PROSITE" id="PS51094"/>
    </source>
</evidence>
<comment type="caution">
    <text evidence="6">The sequence shown here is derived from an EMBL/GenBank/DDBJ whole genome shotgun (WGS) entry which is preliminary data.</text>
</comment>
<name>A0A7Y7QIF8_LACRH</name>
<dbReference type="InterPro" id="IPR002178">
    <property type="entry name" value="PTS_EIIA_type-2_dom"/>
</dbReference>
<dbReference type="InterPro" id="IPR016152">
    <property type="entry name" value="PTrfase/Anion_transptr"/>
</dbReference>
<keyword evidence="6" id="KW-0813">Transport</keyword>
<dbReference type="PANTHER" id="PTHR30185:SF18">
    <property type="entry name" value="TRANSCRIPTIONAL REGULATOR MTLR"/>
    <property type="match status" value="1"/>
</dbReference>